<dbReference type="AlphaFoldDB" id="A0A1I0ZXH1"/>
<dbReference type="Pfam" id="PF01470">
    <property type="entry name" value="Peptidase_C15"/>
    <property type="match status" value="1"/>
</dbReference>
<dbReference type="InterPro" id="IPR036440">
    <property type="entry name" value="Peptidase_C15-like_sf"/>
</dbReference>
<protein>
    <recommendedName>
        <fullName evidence="2">Pyrrolidone-carboxylate peptidase</fullName>
    </recommendedName>
    <alternativeName>
        <fullName evidence="7">5-oxoprolyl-peptidase</fullName>
    </alternativeName>
    <alternativeName>
        <fullName evidence="8">Pyroglutamyl-peptidase I</fullName>
    </alternativeName>
</protein>
<evidence type="ECO:0000256" key="5">
    <source>
        <dbReference type="ARBA" id="ARBA00022801"/>
    </source>
</evidence>
<dbReference type="Proteomes" id="UP000199012">
    <property type="component" value="Unassembled WGS sequence"/>
</dbReference>
<keyword evidence="3" id="KW-0963">Cytoplasm</keyword>
<dbReference type="PANTHER" id="PTHR23402:SF1">
    <property type="entry name" value="PYROGLUTAMYL-PEPTIDASE I"/>
    <property type="match status" value="1"/>
</dbReference>
<keyword evidence="4" id="KW-0645">Protease</keyword>
<dbReference type="InterPro" id="IPR000816">
    <property type="entry name" value="Peptidase_C15"/>
</dbReference>
<evidence type="ECO:0000256" key="6">
    <source>
        <dbReference type="ARBA" id="ARBA00022807"/>
    </source>
</evidence>
<keyword evidence="10" id="KW-1185">Reference proteome</keyword>
<dbReference type="InterPro" id="IPR016125">
    <property type="entry name" value="Peptidase_C15-like"/>
</dbReference>
<keyword evidence="5" id="KW-0378">Hydrolase</keyword>
<accession>A0A1I0ZXH1</accession>
<dbReference type="PIRSF" id="PIRSF015592">
    <property type="entry name" value="Prld-crbxl_pptds"/>
    <property type="match status" value="1"/>
</dbReference>
<dbReference type="GO" id="GO:0006508">
    <property type="term" value="P:proteolysis"/>
    <property type="evidence" value="ECO:0007669"/>
    <property type="project" value="UniProtKB-KW"/>
</dbReference>
<evidence type="ECO:0000256" key="7">
    <source>
        <dbReference type="ARBA" id="ARBA00030836"/>
    </source>
</evidence>
<reference evidence="9 10" key="1">
    <citation type="submission" date="2016-10" db="EMBL/GenBank/DDBJ databases">
        <authorList>
            <person name="de Groot N.N."/>
        </authorList>
    </citation>
    <scope>NUCLEOTIDE SEQUENCE [LARGE SCALE GENOMIC DNA]</scope>
    <source>
        <strain evidence="9 10">CGMCC 4.6945</strain>
    </source>
</reference>
<evidence type="ECO:0000313" key="9">
    <source>
        <dbReference type="EMBL" id="SFB30464.1"/>
    </source>
</evidence>
<evidence type="ECO:0000256" key="8">
    <source>
        <dbReference type="ARBA" id="ARBA00031559"/>
    </source>
</evidence>
<evidence type="ECO:0000256" key="4">
    <source>
        <dbReference type="ARBA" id="ARBA00022670"/>
    </source>
</evidence>
<dbReference type="PANTHER" id="PTHR23402">
    <property type="entry name" value="PROTEASE FAMILY C15 PYROGLUTAMYL-PEPTIDASE I-RELATED"/>
    <property type="match status" value="1"/>
</dbReference>
<dbReference type="Gene3D" id="3.40.630.20">
    <property type="entry name" value="Peptidase C15, pyroglutamyl peptidase I-like"/>
    <property type="match status" value="1"/>
</dbReference>
<evidence type="ECO:0000313" key="10">
    <source>
        <dbReference type="Proteomes" id="UP000199012"/>
    </source>
</evidence>
<dbReference type="PRINTS" id="PR00706">
    <property type="entry name" value="PYROGLUPTASE"/>
</dbReference>
<sequence>MRVLPVSFARAPRELADAVAAAVPALVVAVGEAGGRAAVGVERVALNLLDARIPDEDGATPVDVPVDPDGPAARFSTLPVKACVAAGRATGVPTELSLTAGTYVCNALAYALGGLLESRAEVDGVAVRGGFVHVPRTPAQAGRGGAALATEDAARVLDAVVRTALARATDDRRSEGALA</sequence>
<organism evidence="9 10">
    <name type="scientific">Cellulomonas marina</name>
    <dbReference type="NCBI Taxonomy" id="988821"/>
    <lineage>
        <taxon>Bacteria</taxon>
        <taxon>Bacillati</taxon>
        <taxon>Actinomycetota</taxon>
        <taxon>Actinomycetes</taxon>
        <taxon>Micrococcales</taxon>
        <taxon>Cellulomonadaceae</taxon>
        <taxon>Cellulomonas</taxon>
    </lineage>
</organism>
<dbReference type="SUPFAM" id="SSF53182">
    <property type="entry name" value="Pyrrolidone carboxyl peptidase (pyroglutamate aminopeptidase)"/>
    <property type="match status" value="1"/>
</dbReference>
<dbReference type="EMBL" id="FOKA01000013">
    <property type="protein sequence ID" value="SFB30464.1"/>
    <property type="molecule type" value="Genomic_DNA"/>
</dbReference>
<dbReference type="GO" id="GO:0016920">
    <property type="term" value="F:pyroglutamyl-peptidase activity"/>
    <property type="evidence" value="ECO:0007669"/>
    <property type="project" value="InterPro"/>
</dbReference>
<comment type="similarity">
    <text evidence="1">Belongs to the peptidase C15 family.</text>
</comment>
<evidence type="ECO:0000256" key="2">
    <source>
        <dbReference type="ARBA" id="ARBA00019191"/>
    </source>
</evidence>
<dbReference type="CDD" id="cd00501">
    <property type="entry name" value="Peptidase_C15"/>
    <property type="match status" value="1"/>
</dbReference>
<name>A0A1I0ZXH1_9CELL</name>
<dbReference type="GO" id="GO:0005829">
    <property type="term" value="C:cytosol"/>
    <property type="evidence" value="ECO:0007669"/>
    <property type="project" value="InterPro"/>
</dbReference>
<dbReference type="STRING" id="988821.SAMN05421867_11388"/>
<gene>
    <name evidence="9" type="ORF">SAMN05421867_11388</name>
</gene>
<proteinExistence type="inferred from homology"/>
<keyword evidence="6" id="KW-0788">Thiol protease</keyword>
<evidence type="ECO:0000256" key="3">
    <source>
        <dbReference type="ARBA" id="ARBA00022490"/>
    </source>
</evidence>
<evidence type="ECO:0000256" key="1">
    <source>
        <dbReference type="ARBA" id="ARBA00006641"/>
    </source>
</evidence>